<feature type="compositionally biased region" description="Basic and acidic residues" evidence="1">
    <location>
        <begin position="585"/>
        <end position="600"/>
    </location>
</feature>
<proteinExistence type="predicted"/>
<feature type="compositionally biased region" description="Basic and acidic residues" evidence="1">
    <location>
        <begin position="311"/>
        <end position="349"/>
    </location>
</feature>
<evidence type="ECO:0000313" key="3">
    <source>
        <dbReference type="Proteomes" id="UP000308730"/>
    </source>
</evidence>
<comment type="caution">
    <text evidence="2">The sequence shown here is derived from an EMBL/GenBank/DDBJ whole genome shotgun (WGS) entry which is preliminary data.</text>
</comment>
<dbReference type="Proteomes" id="UP000308730">
    <property type="component" value="Unassembled WGS sequence"/>
</dbReference>
<gene>
    <name evidence="2" type="ORF">EUX98_g8915</name>
</gene>
<dbReference type="EMBL" id="SGPM01000580">
    <property type="protein sequence ID" value="THH18697.1"/>
    <property type="molecule type" value="Genomic_DNA"/>
</dbReference>
<name>A0A4S4M2F0_9APHY</name>
<dbReference type="AlphaFoldDB" id="A0A4S4M2F0"/>
<feature type="region of interest" description="Disordered" evidence="1">
    <location>
        <begin position="793"/>
        <end position="831"/>
    </location>
</feature>
<reference evidence="2 3" key="1">
    <citation type="submission" date="2019-02" db="EMBL/GenBank/DDBJ databases">
        <title>Genome sequencing of the rare red list fungi Antrodiella citrinella (Flaviporus citrinellus).</title>
        <authorList>
            <person name="Buettner E."/>
            <person name="Kellner H."/>
        </authorList>
    </citation>
    <scope>NUCLEOTIDE SEQUENCE [LARGE SCALE GENOMIC DNA]</scope>
    <source>
        <strain evidence="2 3">DSM 108506</strain>
    </source>
</reference>
<feature type="compositionally biased region" description="Polar residues" evidence="1">
    <location>
        <begin position="456"/>
        <end position="488"/>
    </location>
</feature>
<feature type="compositionally biased region" description="Low complexity" evidence="1">
    <location>
        <begin position="393"/>
        <end position="408"/>
    </location>
</feature>
<protein>
    <submittedName>
        <fullName evidence="2">Uncharacterized protein</fullName>
    </submittedName>
</protein>
<feature type="region of interest" description="Disordered" evidence="1">
    <location>
        <begin position="309"/>
        <end position="352"/>
    </location>
</feature>
<feature type="compositionally biased region" description="Polar residues" evidence="1">
    <location>
        <begin position="427"/>
        <end position="446"/>
    </location>
</feature>
<dbReference type="OrthoDB" id="2735059at2759"/>
<sequence>MPRTRWTTEEQYTWLHDRIPEWRQAQDDGKVSTFLTSLVQKWYKKYPPPATPKKYLDKANGNEDKAKILYRDYWIKRLRDWYGNNGKVAAAVTTTTATAAVTTSATELTQADTADGAVLDFTKGKRKRLLYQAYLLLFAKRLNPLLRDMYEKEKKETPPGKKPIAWLAFQTAESMKLLAKEPPKIQNIVQRFRNGEFGSSPPELPDVIDDDFELDTENAKQMSQQRLRNLENLPRTLRVMFENMFEQTGWSGTILLAGPNPVNGRVAFMRQVTKIYTYLTWPQAMGPAFETDVQDLFVKYMETCFIQAAEETSRDPSEAPPDKQDAAMTEDLEHQRENQEQRPETHDGASDVEPLQTLDFDEQRDQNIQKVKELLQRSGLADAAKELLRPRASKQATSASKQSQRSASDPSGQQPPRPSQKPRAVSAVSTSPTPANGHGTRSSTSLHVAPHVPGKLQSSTSTDVAQPNPLSTEKTTTLNAHTPGSTSSDARKDVDGGEPAPSEPAAPTSNVPVPADPTPDASGGKSTLSEPNDDAPALPAPISLGGVLTAMTTTPERDGNPEPVRANGSDHMIEISSAEGMGKGKGSEEHDPMDIDDPDNQRTRWMDALGLKEDTRALPTDLPAWMEPLVEYFRDVSSYPAWQELIDEWIRFEERLSFPGSSSRMTTEHRPYEIFEWMQKGRPLDAMPVMPDKSIQMFKAWWFVLQPEWRQGDGTPGNTWPISDDLPDAVNDWGSLRHGGSNGVFLSLIALSWWYKTALDKDPSDADSRSAVVGPMQAIQDMTFVFGQVGTAADSTAGQPAPRLKRGRSTSKPSSRAGVRNKPPSKRARTD</sequence>
<feature type="region of interest" description="Disordered" evidence="1">
    <location>
        <begin position="579"/>
        <end position="600"/>
    </location>
</feature>
<feature type="compositionally biased region" description="Low complexity" evidence="1">
    <location>
        <begin position="498"/>
        <end position="507"/>
    </location>
</feature>
<evidence type="ECO:0000313" key="2">
    <source>
        <dbReference type="EMBL" id="THH18697.1"/>
    </source>
</evidence>
<organism evidence="2 3">
    <name type="scientific">Antrodiella citrinella</name>
    <dbReference type="NCBI Taxonomy" id="2447956"/>
    <lineage>
        <taxon>Eukaryota</taxon>
        <taxon>Fungi</taxon>
        <taxon>Dikarya</taxon>
        <taxon>Basidiomycota</taxon>
        <taxon>Agaricomycotina</taxon>
        <taxon>Agaricomycetes</taxon>
        <taxon>Polyporales</taxon>
        <taxon>Steccherinaceae</taxon>
        <taxon>Antrodiella</taxon>
    </lineage>
</organism>
<evidence type="ECO:0000256" key="1">
    <source>
        <dbReference type="SAM" id="MobiDB-lite"/>
    </source>
</evidence>
<accession>A0A4S4M2F0</accession>
<keyword evidence="3" id="KW-1185">Reference proteome</keyword>
<feature type="region of interest" description="Disordered" evidence="1">
    <location>
        <begin position="390"/>
        <end position="542"/>
    </location>
</feature>